<sequence>MFLRFAYIGLSLLSIAITFYVKAQLEKFLENNTAIANDKSLEEYKSIVRLNMYGALAQIIIFISAFGSCVAYIVTQGFTGVFSLFMLGFAVSFMKQISQLEEKARSLTCATTQLDRQYKNISHVWKKKALPDF</sequence>
<evidence type="ECO:0000313" key="3">
    <source>
        <dbReference type="Proteomes" id="UP000660380"/>
    </source>
</evidence>
<dbReference type="RefSeq" id="WP_190909774.1">
    <property type="nucleotide sequence ID" value="NZ_JACJTA010000029.1"/>
</dbReference>
<reference evidence="2 3" key="1">
    <citation type="journal article" date="2020" name="ISME J.">
        <title>Comparative genomics reveals insights into cyanobacterial evolution and habitat adaptation.</title>
        <authorList>
            <person name="Chen M.Y."/>
            <person name="Teng W.K."/>
            <person name="Zhao L."/>
            <person name="Hu C.X."/>
            <person name="Zhou Y.K."/>
            <person name="Han B.P."/>
            <person name="Song L.R."/>
            <person name="Shu W.S."/>
        </authorList>
    </citation>
    <scope>NUCLEOTIDE SEQUENCE [LARGE SCALE GENOMIC DNA]</scope>
    <source>
        <strain evidence="2 3">FACHB-248</strain>
    </source>
</reference>
<accession>A0ABR8GQR9</accession>
<keyword evidence="3" id="KW-1185">Reference proteome</keyword>
<comment type="caution">
    <text evidence="2">The sequence shown here is derived from an EMBL/GenBank/DDBJ whole genome shotgun (WGS) entry which is preliminary data.</text>
</comment>
<keyword evidence="1" id="KW-0812">Transmembrane</keyword>
<evidence type="ECO:0000313" key="2">
    <source>
        <dbReference type="EMBL" id="MBD2605794.1"/>
    </source>
</evidence>
<feature type="transmembrane region" description="Helical" evidence="1">
    <location>
        <begin position="80"/>
        <end position="97"/>
    </location>
</feature>
<name>A0ABR8GQR9_9CYAN</name>
<dbReference type="EMBL" id="JACJTA010000029">
    <property type="protein sequence ID" value="MBD2605794.1"/>
    <property type="molecule type" value="Genomic_DNA"/>
</dbReference>
<keyword evidence="1" id="KW-0472">Membrane</keyword>
<evidence type="ECO:0000256" key="1">
    <source>
        <dbReference type="SAM" id="Phobius"/>
    </source>
</evidence>
<proteinExistence type="predicted"/>
<feature type="transmembrane region" description="Helical" evidence="1">
    <location>
        <begin position="53"/>
        <end position="74"/>
    </location>
</feature>
<keyword evidence="1" id="KW-1133">Transmembrane helix</keyword>
<organism evidence="2 3">
    <name type="scientific">Scytonema hofmannii FACHB-248</name>
    <dbReference type="NCBI Taxonomy" id="1842502"/>
    <lineage>
        <taxon>Bacteria</taxon>
        <taxon>Bacillati</taxon>
        <taxon>Cyanobacteriota</taxon>
        <taxon>Cyanophyceae</taxon>
        <taxon>Nostocales</taxon>
        <taxon>Scytonemataceae</taxon>
        <taxon>Scytonema</taxon>
    </lineage>
</organism>
<feature type="transmembrane region" description="Helical" evidence="1">
    <location>
        <begin position="6"/>
        <end position="23"/>
    </location>
</feature>
<gene>
    <name evidence="2" type="ORF">H6G81_15030</name>
</gene>
<dbReference type="Proteomes" id="UP000660380">
    <property type="component" value="Unassembled WGS sequence"/>
</dbReference>
<protein>
    <submittedName>
        <fullName evidence="2">Uncharacterized protein</fullName>
    </submittedName>
</protein>